<dbReference type="InterPro" id="IPR029068">
    <property type="entry name" value="Glyas_Bleomycin-R_OHBP_Dase"/>
</dbReference>
<reference evidence="2 3" key="1">
    <citation type="submission" date="2020-03" db="EMBL/GenBank/DDBJ databases">
        <title>Sequencing the genomes of 1000 actinobacteria strains.</title>
        <authorList>
            <person name="Klenk H.-P."/>
        </authorList>
    </citation>
    <scope>NUCLEOTIDE SEQUENCE [LARGE SCALE GENOMIC DNA]</scope>
    <source>
        <strain evidence="2 3">DSM 45685</strain>
    </source>
</reference>
<gene>
    <name evidence="2" type="ORF">FHU38_001446</name>
</gene>
<keyword evidence="2" id="KW-0223">Dioxygenase</keyword>
<dbReference type="SUPFAM" id="SSF54593">
    <property type="entry name" value="Glyoxalase/Bleomycin resistance protein/Dihydroxybiphenyl dioxygenase"/>
    <property type="match status" value="1"/>
</dbReference>
<keyword evidence="2" id="KW-0456">Lyase</keyword>
<organism evidence="2 3">
    <name type="scientific">Saccharomonospora amisosensis</name>
    <dbReference type="NCBI Taxonomy" id="1128677"/>
    <lineage>
        <taxon>Bacteria</taxon>
        <taxon>Bacillati</taxon>
        <taxon>Actinomycetota</taxon>
        <taxon>Actinomycetes</taxon>
        <taxon>Pseudonocardiales</taxon>
        <taxon>Pseudonocardiaceae</taxon>
        <taxon>Saccharomonospora</taxon>
    </lineage>
</organism>
<dbReference type="PANTHER" id="PTHR36437">
    <property type="entry name" value="GLYOXALASE/BLEOMYCIN RESISTANCE PROTEIN/DIOXYGENASE"/>
    <property type="match status" value="1"/>
</dbReference>
<sequence length="132" mass="14123">MTTQANAITGIRAVSVPVTDQEQALRFYVDTLGFTVLRDGPIPTGRWIELAPGSDDVVVTLDHATGDVSRGAIMIRFTTDDAAAAHTTLTEAGVDTDEILNWPGVPPMFAFRDPDGNAFSITETITEAITET</sequence>
<dbReference type="AlphaFoldDB" id="A0A7X5UN70"/>
<feature type="domain" description="VOC" evidence="1">
    <location>
        <begin position="10"/>
        <end position="124"/>
    </location>
</feature>
<dbReference type="PROSITE" id="PS51819">
    <property type="entry name" value="VOC"/>
    <property type="match status" value="1"/>
</dbReference>
<dbReference type="PANTHER" id="PTHR36437:SF2">
    <property type="entry name" value="GLYOXALASE_BLEOMYCIN RESISTANCE PROTEIN_DIOXYGENASE"/>
    <property type="match status" value="1"/>
</dbReference>
<dbReference type="InterPro" id="IPR037523">
    <property type="entry name" value="VOC_core"/>
</dbReference>
<dbReference type="RefSeq" id="WP_167167944.1">
    <property type="nucleotide sequence ID" value="NZ_JAAOYM010000001.1"/>
</dbReference>
<keyword evidence="2" id="KW-0560">Oxidoreductase</keyword>
<comment type="caution">
    <text evidence="2">The sequence shown here is derived from an EMBL/GenBank/DDBJ whole genome shotgun (WGS) entry which is preliminary data.</text>
</comment>
<dbReference type="Gene3D" id="3.10.180.10">
    <property type="entry name" value="2,3-Dihydroxybiphenyl 1,2-Dioxygenase, domain 1"/>
    <property type="match status" value="1"/>
</dbReference>
<keyword evidence="3" id="KW-1185">Reference proteome</keyword>
<name>A0A7X5UN70_9PSEU</name>
<protein>
    <submittedName>
        <fullName evidence="2">Catechol 2,3-dioxygenase-like lactoylglutathione lyase family enzyme</fullName>
    </submittedName>
</protein>
<evidence type="ECO:0000313" key="2">
    <source>
        <dbReference type="EMBL" id="NIJ11102.1"/>
    </source>
</evidence>
<accession>A0A7X5UN70</accession>
<evidence type="ECO:0000313" key="3">
    <source>
        <dbReference type="Proteomes" id="UP000545493"/>
    </source>
</evidence>
<dbReference type="GO" id="GO:0051213">
    <property type="term" value="F:dioxygenase activity"/>
    <property type="evidence" value="ECO:0007669"/>
    <property type="project" value="UniProtKB-KW"/>
</dbReference>
<dbReference type="Pfam" id="PF00903">
    <property type="entry name" value="Glyoxalase"/>
    <property type="match status" value="1"/>
</dbReference>
<proteinExistence type="predicted"/>
<dbReference type="InterPro" id="IPR004360">
    <property type="entry name" value="Glyas_Fos-R_dOase_dom"/>
</dbReference>
<dbReference type="EMBL" id="JAAOYM010000001">
    <property type="protein sequence ID" value="NIJ11102.1"/>
    <property type="molecule type" value="Genomic_DNA"/>
</dbReference>
<dbReference type="GO" id="GO:0016829">
    <property type="term" value="F:lyase activity"/>
    <property type="evidence" value="ECO:0007669"/>
    <property type="project" value="UniProtKB-KW"/>
</dbReference>
<evidence type="ECO:0000259" key="1">
    <source>
        <dbReference type="PROSITE" id="PS51819"/>
    </source>
</evidence>
<dbReference type="Proteomes" id="UP000545493">
    <property type="component" value="Unassembled WGS sequence"/>
</dbReference>